<proteinExistence type="predicted"/>
<organism evidence="1 2">
    <name type="scientific">Adineta steineri</name>
    <dbReference type="NCBI Taxonomy" id="433720"/>
    <lineage>
        <taxon>Eukaryota</taxon>
        <taxon>Metazoa</taxon>
        <taxon>Spiralia</taxon>
        <taxon>Gnathifera</taxon>
        <taxon>Rotifera</taxon>
        <taxon>Eurotatoria</taxon>
        <taxon>Bdelloidea</taxon>
        <taxon>Adinetida</taxon>
        <taxon>Adinetidae</taxon>
        <taxon>Adineta</taxon>
    </lineage>
</organism>
<protein>
    <submittedName>
        <fullName evidence="1">Uncharacterized protein</fullName>
    </submittedName>
</protein>
<sequence length="198" mass="22494">MGQIITGSPDPFAQHTKFSQGPPYSYMADENAHLLIGPAQSYMTEEQAQIEDQRLKRITRTGLAIKIMFAINKSNRDSTINRFSVVKISKRKELSIVIGEVDQNSTDPNTQHYGNSPHVIIQPDQLETTDDTIKIISIVEENMELAIETMIAVDHQLGNLHRTLKFFLILLFLNFDWPTIFAQNVKPIERVQNSGKKN</sequence>
<accession>A0A820C5V6</accession>
<comment type="caution">
    <text evidence="1">The sequence shown here is derived from an EMBL/GenBank/DDBJ whole genome shotgun (WGS) entry which is preliminary data.</text>
</comment>
<evidence type="ECO:0000313" key="1">
    <source>
        <dbReference type="EMBL" id="CAF4210893.1"/>
    </source>
</evidence>
<name>A0A820C5V6_9BILA</name>
<evidence type="ECO:0000313" key="2">
    <source>
        <dbReference type="Proteomes" id="UP000663844"/>
    </source>
</evidence>
<dbReference type="AlphaFoldDB" id="A0A820C5V6"/>
<dbReference type="EMBL" id="CAJOAZ010009825">
    <property type="protein sequence ID" value="CAF4210893.1"/>
    <property type="molecule type" value="Genomic_DNA"/>
</dbReference>
<gene>
    <name evidence="1" type="ORF">OXD698_LOCUS41345</name>
</gene>
<reference evidence="1" key="1">
    <citation type="submission" date="2021-02" db="EMBL/GenBank/DDBJ databases">
        <authorList>
            <person name="Nowell W R."/>
        </authorList>
    </citation>
    <scope>NUCLEOTIDE SEQUENCE</scope>
</reference>
<dbReference type="Proteomes" id="UP000663844">
    <property type="component" value="Unassembled WGS sequence"/>
</dbReference>